<evidence type="ECO:0000256" key="2">
    <source>
        <dbReference type="ARBA" id="ARBA00008361"/>
    </source>
</evidence>
<feature type="transmembrane region" description="Helical" evidence="9">
    <location>
        <begin position="21"/>
        <end position="39"/>
    </location>
</feature>
<dbReference type="AlphaFoldDB" id="A0A438H2M6"/>
<keyword evidence="9" id="KW-1133">Transmembrane helix</keyword>
<keyword evidence="5" id="KW-0735">Signal-anchor</keyword>
<keyword evidence="9" id="KW-0472">Membrane</keyword>
<feature type="compositionally biased region" description="Basic and acidic residues" evidence="8">
    <location>
        <begin position="117"/>
        <end position="144"/>
    </location>
</feature>
<reference evidence="10 11" key="1">
    <citation type="journal article" date="2018" name="PLoS Genet.">
        <title>Population sequencing reveals clonal diversity and ancestral inbreeding in the grapevine cultivar Chardonnay.</title>
        <authorList>
            <person name="Roach M.J."/>
            <person name="Johnson D.L."/>
            <person name="Bohlmann J."/>
            <person name="van Vuuren H.J."/>
            <person name="Jones S.J."/>
            <person name="Pretorius I.S."/>
            <person name="Schmidt S.A."/>
            <person name="Borneman A.R."/>
        </authorList>
    </citation>
    <scope>NUCLEOTIDE SEQUENCE [LARGE SCALE GENOMIC DNA]</scope>
    <source>
        <strain evidence="11">cv. Chardonnay</strain>
        <tissue evidence="10">Leaf</tissue>
    </source>
</reference>
<feature type="compositionally biased region" description="Basic and acidic residues" evidence="8">
    <location>
        <begin position="159"/>
        <end position="219"/>
    </location>
</feature>
<evidence type="ECO:0000256" key="3">
    <source>
        <dbReference type="ARBA" id="ARBA00022603"/>
    </source>
</evidence>
<evidence type="ECO:0000256" key="5">
    <source>
        <dbReference type="ARBA" id="ARBA00022968"/>
    </source>
</evidence>
<feature type="compositionally biased region" description="Basic and acidic residues" evidence="8">
    <location>
        <begin position="84"/>
        <end position="108"/>
    </location>
</feature>
<evidence type="ECO:0000256" key="9">
    <source>
        <dbReference type="SAM" id="Phobius"/>
    </source>
</evidence>
<evidence type="ECO:0000256" key="4">
    <source>
        <dbReference type="ARBA" id="ARBA00022679"/>
    </source>
</evidence>
<evidence type="ECO:0000256" key="6">
    <source>
        <dbReference type="ARBA" id="ARBA00023180"/>
    </source>
</evidence>
<sequence length="769" mass="86246">MALGKYSRVDGRRSTTNYCSTATLVAFVALCLVGVWMMTSSSVVPVQNSDVSTQETKDEVKQQVVESNDSDTRQFEDSSGDLTDDAKKGDGEKPEEKLINEEENKPEDGSTNEAENGENKSGDGEGDSKTEDANSDSGETKTDGGESIADGQGDSEGGSVEKKSELDDSEKKSEENSFETKDGDKVDGQIEEKVEQNENKDSEQNSGERKEDSEAKEQVSNEVFPSGAMSELLNETTTQNGAFLTQAAESKKEKESQQTVYSWKVCNVTAGPDYIPCLDNLQAIKSLPSTKHYEHRERHCPNEPPTCLVSLPEGYKRPIEWPTSRDKIWYYNVPHTKLAEIKGHQNWVKVSGEFLTFPGGGTQFKNGALHYIEFIEESMPDIAWGKRSRVVLDVGCGVASFGGYLLIKMCSLCHLPQKTSMKPKYNLHLKGEFRFISMVQYAGGKLLLELNRVLRPGGFFVWSATPVYQKLADDVAIWNAMTELMKSMCWELVVIKRDVVNRVAAAIYKKPTSNDCYEKRSQNEPPICADSEDANAAWNVPLQACMHKVPVDASKRGSQWPELWPARLDKTPYWLTSSQVGVYGRAAPEDFTADYEHWKRVVAQSYLNGIGISWSSVRNVMDMRAVYGGFAAALRDLNVWVMNVVSIDSPDTLPIIYERGLFGIYHNWCESFNTYPRSYDLLHADHIFSKTKKKCNLVAVIAEADRILRPEGKLIVRDDVETLGQVENMLRSMHWEIRMTYSKEKEGLLCAQKTMWRPKEMETIKSAIA</sequence>
<proteinExistence type="inferred from homology"/>
<dbReference type="Pfam" id="PF03141">
    <property type="entry name" value="Methyltransf_29"/>
    <property type="match status" value="2"/>
</dbReference>
<dbReference type="InterPro" id="IPR004159">
    <property type="entry name" value="Put_SAM_MeTrfase"/>
</dbReference>
<dbReference type="GO" id="GO:0016020">
    <property type="term" value="C:membrane"/>
    <property type="evidence" value="ECO:0007669"/>
    <property type="project" value="UniProtKB-SubCell"/>
</dbReference>
<keyword evidence="3 10" id="KW-0489">Methyltransferase</keyword>
<dbReference type="PANTHER" id="PTHR10108:SF1130">
    <property type="entry name" value="METHYLTRANSFERASE PMT26-RELATED"/>
    <property type="match status" value="1"/>
</dbReference>
<keyword evidence="9" id="KW-0812">Transmembrane</keyword>
<evidence type="ECO:0000256" key="7">
    <source>
        <dbReference type="ARBA" id="ARBA00037847"/>
    </source>
</evidence>
<evidence type="ECO:0000256" key="8">
    <source>
        <dbReference type="SAM" id="MobiDB-lite"/>
    </source>
</evidence>
<feature type="compositionally biased region" description="Polar residues" evidence="8">
    <location>
        <begin position="45"/>
        <end position="54"/>
    </location>
</feature>
<keyword evidence="6" id="KW-0325">Glycoprotein</keyword>
<dbReference type="GO" id="GO:0008168">
    <property type="term" value="F:methyltransferase activity"/>
    <property type="evidence" value="ECO:0007669"/>
    <property type="project" value="UniProtKB-KW"/>
</dbReference>
<organism evidence="10 11">
    <name type="scientific">Vitis vinifera</name>
    <name type="common">Grape</name>
    <dbReference type="NCBI Taxonomy" id="29760"/>
    <lineage>
        <taxon>Eukaryota</taxon>
        <taxon>Viridiplantae</taxon>
        <taxon>Streptophyta</taxon>
        <taxon>Embryophyta</taxon>
        <taxon>Tracheophyta</taxon>
        <taxon>Spermatophyta</taxon>
        <taxon>Magnoliopsida</taxon>
        <taxon>eudicotyledons</taxon>
        <taxon>Gunneridae</taxon>
        <taxon>Pentapetalae</taxon>
        <taxon>rosids</taxon>
        <taxon>Vitales</taxon>
        <taxon>Vitaceae</taxon>
        <taxon>Viteae</taxon>
        <taxon>Vitis</taxon>
    </lineage>
</organism>
<protein>
    <submittedName>
        <fullName evidence="10">Putative methyltransferase PMT26</fullName>
    </submittedName>
</protein>
<keyword evidence="4 10" id="KW-0808">Transferase</keyword>
<dbReference type="EMBL" id="QGNW01000289">
    <property type="protein sequence ID" value="RVW78840.1"/>
    <property type="molecule type" value="Genomic_DNA"/>
</dbReference>
<dbReference type="GO" id="GO:0032259">
    <property type="term" value="P:methylation"/>
    <property type="evidence" value="ECO:0007669"/>
    <property type="project" value="UniProtKB-KW"/>
</dbReference>
<gene>
    <name evidence="10" type="primary">VvCHDp000328_1</name>
    <name evidence="10" type="ORF">CK203_043119</name>
</gene>
<dbReference type="SUPFAM" id="SSF53335">
    <property type="entry name" value="S-adenosyl-L-methionine-dependent methyltransferases"/>
    <property type="match status" value="2"/>
</dbReference>
<dbReference type="InterPro" id="IPR029063">
    <property type="entry name" value="SAM-dependent_MTases_sf"/>
</dbReference>
<comment type="subcellular location">
    <subcellularLocation>
        <location evidence="7">Endomembrane system</location>
        <topology evidence="7">Single-pass membrane protein</topology>
    </subcellularLocation>
    <subcellularLocation>
        <location evidence="1">Membrane</location>
        <topology evidence="1">Single-pass type II membrane protein</topology>
    </subcellularLocation>
</comment>
<accession>A0A438H2M6</accession>
<name>A0A438H2M6_VITVI</name>
<comment type="caution">
    <text evidence="10">The sequence shown here is derived from an EMBL/GenBank/DDBJ whole genome shotgun (WGS) entry which is preliminary data.</text>
</comment>
<evidence type="ECO:0000313" key="11">
    <source>
        <dbReference type="Proteomes" id="UP000288805"/>
    </source>
</evidence>
<dbReference type="PANTHER" id="PTHR10108">
    <property type="entry name" value="SAM-DEPENDENT METHYLTRANSFERASE"/>
    <property type="match status" value="1"/>
</dbReference>
<evidence type="ECO:0000313" key="10">
    <source>
        <dbReference type="EMBL" id="RVW78840.1"/>
    </source>
</evidence>
<dbReference type="GO" id="GO:0012505">
    <property type="term" value="C:endomembrane system"/>
    <property type="evidence" value="ECO:0007669"/>
    <property type="project" value="UniProtKB-SubCell"/>
</dbReference>
<dbReference type="Proteomes" id="UP000288805">
    <property type="component" value="Unassembled WGS sequence"/>
</dbReference>
<evidence type="ECO:0000256" key="1">
    <source>
        <dbReference type="ARBA" id="ARBA00004606"/>
    </source>
</evidence>
<feature type="region of interest" description="Disordered" evidence="8">
    <location>
        <begin position="45"/>
        <end position="225"/>
    </location>
</feature>
<comment type="similarity">
    <text evidence="2">Belongs to the methyltransferase superfamily.</text>
</comment>